<proteinExistence type="predicted"/>
<name>A0A3M0MAM7_9RHOB</name>
<dbReference type="EMBL" id="QOKZ01000005">
    <property type="protein sequence ID" value="RMC34263.1"/>
    <property type="molecule type" value="Genomic_DNA"/>
</dbReference>
<keyword evidence="2" id="KW-0732">Signal</keyword>
<dbReference type="Proteomes" id="UP000273516">
    <property type="component" value="Unassembled WGS sequence"/>
</dbReference>
<comment type="caution">
    <text evidence="3">The sequence shown here is derived from an EMBL/GenBank/DDBJ whole genome shotgun (WGS) entry which is preliminary data.</text>
</comment>
<protein>
    <submittedName>
        <fullName evidence="3">Peptidoglycan-binding protein</fullName>
    </submittedName>
</protein>
<evidence type="ECO:0000256" key="1">
    <source>
        <dbReference type="SAM" id="MobiDB-lite"/>
    </source>
</evidence>
<feature type="chain" id="PRO_5018216625" evidence="2">
    <location>
        <begin position="25"/>
        <end position="472"/>
    </location>
</feature>
<feature type="signal peptide" evidence="2">
    <location>
        <begin position="1"/>
        <end position="24"/>
    </location>
</feature>
<keyword evidence="4" id="KW-1185">Reference proteome</keyword>
<organism evidence="3 4">
    <name type="scientific">Paracoccus alkanivorans</name>
    <dbReference type="NCBI Taxonomy" id="2116655"/>
    <lineage>
        <taxon>Bacteria</taxon>
        <taxon>Pseudomonadati</taxon>
        <taxon>Pseudomonadota</taxon>
        <taxon>Alphaproteobacteria</taxon>
        <taxon>Rhodobacterales</taxon>
        <taxon>Paracoccaceae</taxon>
        <taxon>Paracoccus</taxon>
    </lineage>
</organism>
<dbReference type="AlphaFoldDB" id="A0A3M0MAM7"/>
<evidence type="ECO:0000313" key="4">
    <source>
        <dbReference type="Proteomes" id="UP000273516"/>
    </source>
</evidence>
<accession>A0A3M0MAM7</accession>
<reference evidence="3 4" key="1">
    <citation type="submission" date="2018-07" db="EMBL/GenBank/DDBJ databases">
        <authorList>
            <person name="Zhang Y."/>
            <person name="Wang L."/>
            <person name="Ma S."/>
        </authorList>
    </citation>
    <scope>NUCLEOTIDE SEQUENCE [LARGE SCALE GENOMIC DNA]</scope>
    <source>
        <strain evidence="3 4">4-2</strain>
    </source>
</reference>
<sequence>MRHVTTMVLAAGILSAGLPVAGFAQDAVIRIEAKRGEAAANEAAEGWRRKFDDVVTFPLSGGWIGIALGPLSPEEAEARLAELRAAGEVPVDSFVAEPGRNVELTPVAATPSDNAEPMQDGGAAATDPENLQVNPVTAGGQADGSEAVAEPAAAAAGTYIRLQSLRTQAEAEEALAEWHGNFPDAGLWHLPGGWYGVALGPLEEDTALAWLAAFKQADLMPGDAFTSDAAEMGEAVTPGEAPDLPAPGEPQEMPPMDEVQKALRWAGLYEGDIDGKAGPQTRAAINAEITGQRLSPDPGTAMRKLIERRAAWRDELGLTALEDEHTGLSLTAPMDKLQFDRTERALSIYAPKNDSGAALILFSQPGGQQELLDLSGLVTALGWVPQPKRMIEKGHVLLTGKNADHHGRAEGWVRDGRAEGFVLIWPAKDTENQTRLAAEMSDSFARHAPARNDLANTPEHDDAQLESVTGQP</sequence>
<gene>
    <name evidence="3" type="ORF">C9E81_13955</name>
</gene>
<dbReference type="OrthoDB" id="6810892at2"/>
<feature type="region of interest" description="Disordered" evidence="1">
    <location>
        <begin position="439"/>
        <end position="472"/>
    </location>
</feature>
<evidence type="ECO:0000313" key="3">
    <source>
        <dbReference type="EMBL" id="RMC34263.1"/>
    </source>
</evidence>
<dbReference type="RefSeq" id="WP_122112972.1">
    <property type="nucleotide sequence ID" value="NZ_QOKZ01000005.1"/>
</dbReference>
<feature type="region of interest" description="Disordered" evidence="1">
    <location>
        <begin position="105"/>
        <end position="149"/>
    </location>
</feature>
<evidence type="ECO:0000256" key="2">
    <source>
        <dbReference type="SAM" id="SignalP"/>
    </source>
</evidence>